<dbReference type="AlphaFoldDB" id="A0A8S4EPS5"/>
<accession>A0A8S4EPS5</accession>
<name>A0A8S4EPS5_PLUXY</name>
<sequence>MHWSVVLMAMAIGGARAQLTAQSSVAPDLRECYTNATLLNRNNLPPTTVAVLIDIIRKIEDSPNVNVDLRQLAVSLLHTYRQDGIEFHQPDTSLPSSANVLPYAPTFHSFHRHRLLLARLIPNNLPVFANDTIPAVLKCAFHNMLSTTVDARVRSDEAACNQLSQYRAQRVPRALRASRARVDGDVEILDKSALESANRNGHMRQYNPNDDVEYAQVYGAKSERQVLGESTCPVLGGVVHSAWGALSAGAVIAGVAAGAESQQVPISELSRSALTEYSNMLVTSIYPATLSGDLAEAALIQGTERGSSVISIGAGGGWNSSQARRHFLLQTRLNLEMTDPEVRGDIDGFVLGSMLPRTLSTYGSLKLSQLLDMYYTAKNGVFDANIRACNRKLTAASTSSEELQRQTLAFAAALDSNMPLRGTITGGLESLVANAVTNYRTHVDNMADVNCVTTELTAATTRSKTNLYIVLDSAWQYETIYPAISYILDTIEVGKFGSSATLLSAFDGSVIINKTFSLADFHSHYTLSRHQSLLLGVNLLNTFTNVRTLMANELEEEKRLNYVGGNSSVLLFLLNSGNLQNNDQVLEQARKLNETVPDLRVLFATSTNQMDVLWNLVRDMHNDVQTIQLQSNGMNVETSLARVMDRINQAGRRIVNPACGSQWTETGLSGSRHFVDYIEPGYVNYYSVSPNYFFQNNDNRKVRIVRTGGGAGTFVICQSRSVARPRMNGTDSADQSAVKCELMQGAGASGSYEVSLRGACDGHWTVGACPNFYISVELPAQSNPTTTATCTEAGCRFPYNSRYQVEIEEFGCYSGASTAGATLMLLLTSLALLLMR</sequence>
<keyword evidence="4" id="KW-1185">Reference proteome</keyword>
<evidence type="ECO:0000256" key="1">
    <source>
        <dbReference type="SAM" id="Phobius"/>
    </source>
</evidence>
<evidence type="ECO:0000313" key="4">
    <source>
        <dbReference type="Proteomes" id="UP000653454"/>
    </source>
</evidence>
<keyword evidence="1" id="KW-0812">Transmembrane</keyword>
<protein>
    <submittedName>
        <fullName evidence="3">(diamondback moth) hypothetical protein</fullName>
    </submittedName>
</protein>
<feature type="chain" id="PRO_5035897831" evidence="2">
    <location>
        <begin position="18"/>
        <end position="836"/>
    </location>
</feature>
<reference evidence="3" key="1">
    <citation type="submission" date="2020-11" db="EMBL/GenBank/DDBJ databases">
        <authorList>
            <person name="Whiteford S."/>
        </authorList>
    </citation>
    <scope>NUCLEOTIDE SEQUENCE</scope>
</reference>
<evidence type="ECO:0000313" key="3">
    <source>
        <dbReference type="EMBL" id="CAG9117765.1"/>
    </source>
</evidence>
<evidence type="ECO:0000256" key="2">
    <source>
        <dbReference type="SAM" id="SignalP"/>
    </source>
</evidence>
<proteinExistence type="predicted"/>
<keyword evidence="1" id="KW-1133">Transmembrane helix</keyword>
<gene>
    <name evidence="3" type="ORF">PLXY2_LOCUS6471</name>
</gene>
<comment type="caution">
    <text evidence="3">The sequence shown here is derived from an EMBL/GenBank/DDBJ whole genome shotgun (WGS) entry which is preliminary data.</text>
</comment>
<dbReference type="Proteomes" id="UP000653454">
    <property type="component" value="Unassembled WGS sequence"/>
</dbReference>
<keyword evidence="2" id="KW-0732">Signal</keyword>
<dbReference type="EMBL" id="CAJHNJ030000020">
    <property type="protein sequence ID" value="CAG9117765.1"/>
    <property type="molecule type" value="Genomic_DNA"/>
</dbReference>
<organism evidence="3 4">
    <name type="scientific">Plutella xylostella</name>
    <name type="common">Diamondback moth</name>
    <name type="synonym">Plutella maculipennis</name>
    <dbReference type="NCBI Taxonomy" id="51655"/>
    <lineage>
        <taxon>Eukaryota</taxon>
        <taxon>Metazoa</taxon>
        <taxon>Ecdysozoa</taxon>
        <taxon>Arthropoda</taxon>
        <taxon>Hexapoda</taxon>
        <taxon>Insecta</taxon>
        <taxon>Pterygota</taxon>
        <taxon>Neoptera</taxon>
        <taxon>Endopterygota</taxon>
        <taxon>Lepidoptera</taxon>
        <taxon>Glossata</taxon>
        <taxon>Ditrysia</taxon>
        <taxon>Yponomeutoidea</taxon>
        <taxon>Plutellidae</taxon>
        <taxon>Plutella</taxon>
    </lineage>
</organism>
<feature type="transmembrane region" description="Helical" evidence="1">
    <location>
        <begin position="813"/>
        <end position="835"/>
    </location>
</feature>
<feature type="signal peptide" evidence="2">
    <location>
        <begin position="1"/>
        <end position="17"/>
    </location>
</feature>
<keyword evidence="1" id="KW-0472">Membrane</keyword>